<name>A0A0K2UTN7_LEPSM</name>
<dbReference type="AlphaFoldDB" id="A0A0K2UTN7"/>
<proteinExistence type="predicted"/>
<organism evidence="1">
    <name type="scientific">Lepeophtheirus salmonis</name>
    <name type="common">Salmon louse</name>
    <name type="synonym">Caligus salmonis</name>
    <dbReference type="NCBI Taxonomy" id="72036"/>
    <lineage>
        <taxon>Eukaryota</taxon>
        <taxon>Metazoa</taxon>
        <taxon>Ecdysozoa</taxon>
        <taxon>Arthropoda</taxon>
        <taxon>Crustacea</taxon>
        <taxon>Multicrustacea</taxon>
        <taxon>Hexanauplia</taxon>
        <taxon>Copepoda</taxon>
        <taxon>Siphonostomatoida</taxon>
        <taxon>Caligidae</taxon>
        <taxon>Lepeophtheirus</taxon>
    </lineage>
</organism>
<reference evidence="1" key="1">
    <citation type="submission" date="2014-05" db="EMBL/GenBank/DDBJ databases">
        <authorList>
            <person name="Chronopoulou M."/>
        </authorList>
    </citation>
    <scope>NUCLEOTIDE SEQUENCE</scope>
    <source>
        <tissue evidence="1">Whole organism</tissue>
    </source>
</reference>
<dbReference type="EMBL" id="HACA01023715">
    <property type="protein sequence ID" value="CDW41076.1"/>
    <property type="molecule type" value="Transcribed_RNA"/>
</dbReference>
<evidence type="ECO:0000313" key="1">
    <source>
        <dbReference type="EMBL" id="CDW41076.1"/>
    </source>
</evidence>
<sequence length="59" mass="6995">MMTSNLVVLKIIPDSIDLGIAMIFRYFNRSLQNLRGFLYLFLTHKYYTVPSNYLYVKAQ</sequence>
<protein>
    <submittedName>
        <fullName evidence="1">Uncharacterized protein</fullName>
    </submittedName>
</protein>
<accession>A0A0K2UTN7</accession>